<evidence type="ECO:0000313" key="4">
    <source>
        <dbReference type="Proteomes" id="UP000091918"/>
    </source>
</evidence>
<reference evidence="3 4" key="1">
    <citation type="submission" date="2015-07" db="EMBL/GenBank/DDBJ databases">
        <title>Emmonsia species relationships and genome sequence.</title>
        <authorList>
            <person name="Cuomo C.A."/>
            <person name="Schwartz I.S."/>
            <person name="Kenyon C."/>
            <person name="de Hoog G.S."/>
            <person name="Govender N.P."/>
            <person name="Botha A."/>
            <person name="Moreno L."/>
            <person name="de Vries M."/>
            <person name="Munoz J.F."/>
            <person name="Stielow J.B."/>
        </authorList>
    </citation>
    <scope>NUCLEOTIDE SEQUENCE [LARGE SCALE GENOMIC DNA]</scope>
    <source>
        <strain evidence="3 4">CBS 136260</strain>
    </source>
</reference>
<sequence>MDPGSPSKAELLKLLDEANRRVEEEKIRAEEEKIRAEEEKIRADQANRRAEEEQARADGFAGQVQKTTFMEFLETCHYSISVPLAIQTDKSLTTKGSIPAPTGRFCPTSLEPWDFHAAQQSLFDKVYEFFHPSHRSALRLFPAIPIIEDRGHHACSRPLGSENDLQRHQYNEVEIPVEEIIEKLATIPEAKLEFSLGDGIMFENHLNTITEQPGGDEPLNTRVVKPDQNCIFRRVDEERQLIYVTEYKAGHKLTDAFLRAGLRPMNMYKEVVQRILIPNDLDEKLKYDAEQVTCASLVQTYDYMIKQGLEYSCLTNGRIKVMLRVPENNETTLQYCLLEPGRDAEPGDDRDGFRFPYTAIGCYLGLTLLALGSTPRNQTWRNSAQEKAHIWEVDFENVLQQIPTTERKAIPSSPPYEPPRYPLNDRSPYLLRNRKARPIFGPDTEITVAHNSDPSSSEDEVGDREPPSSPLQSIERRKRQRTSTTNKRPSGSAEQTNRQSHQYCTQKCLGGLFSRSPFDPNCPNNHLHKNYSKHGSHPISLQKLVSLMEKQVNEDPDCCRYLKIGGLHGSLFALSLQGYGYTFVGKGTPYNSKHEAGVYERLRPLQGNTVPVYLGDIYLRKSKYFLLDRTIIQMSLMAWGGKSLQDITPLTEKAGLEERVKQARADLLLYGVEHLDFEKRNLLWSEEVQGVMVIDFGRVKIHKSTKRKHATVLANFSPNPKRRKAQEPDTNTVVKTLQSEERLEPVVSQEEPESLEYL</sequence>
<accession>A0A1B7NW80</accession>
<evidence type="ECO:0008006" key="5">
    <source>
        <dbReference type="Google" id="ProtNLM"/>
    </source>
</evidence>
<protein>
    <recommendedName>
        <fullName evidence="5">Protein kinase domain-containing protein</fullName>
    </recommendedName>
</protein>
<feature type="region of interest" description="Disordered" evidence="2">
    <location>
        <begin position="440"/>
        <end position="501"/>
    </location>
</feature>
<feature type="coiled-coil region" evidence="1">
    <location>
        <begin position="8"/>
        <end position="56"/>
    </location>
</feature>
<dbReference type="Proteomes" id="UP000091918">
    <property type="component" value="Unassembled WGS sequence"/>
</dbReference>
<dbReference type="EMBL" id="LGUA01000565">
    <property type="protein sequence ID" value="OAX81023.1"/>
    <property type="molecule type" value="Genomic_DNA"/>
</dbReference>
<feature type="compositionally biased region" description="Polar residues" evidence="2">
    <location>
        <begin position="482"/>
        <end position="501"/>
    </location>
</feature>
<evidence type="ECO:0000256" key="2">
    <source>
        <dbReference type="SAM" id="MobiDB-lite"/>
    </source>
</evidence>
<dbReference type="AlphaFoldDB" id="A0A1B7NW80"/>
<proteinExistence type="predicted"/>
<gene>
    <name evidence="3" type="ORF">ACJ72_04641</name>
</gene>
<feature type="compositionally biased region" description="Polar residues" evidence="2">
    <location>
        <begin position="728"/>
        <end position="737"/>
    </location>
</feature>
<dbReference type="STRING" id="1658172.A0A1B7NW80"/>
<name>A0A1B7NW80_9EURO</name>
<comment type="caution">
    <text evidence="3">The sequence shown here is derived from an EMBL/GenBank/DDBJ whole genome shotgun (WGS) entry which is preliminary data.</text>
</comment>
<organism evidence="3 4">
    <name type="scientific">Emergomyces africanus</name>
    <dbReference type="NCBI Taxonomy" id="1955775"/>
    <lineage>
        <taxon>Eukaryota</taxon>
        <taxon>Fungi</taxon>
        <taxon>Dikarya</taxon>
        <taxon>Ascomycota</taxon>
        <taxon>Pezizomycotina</taxon>
        <taxon>Eurotiomycetes</taxon>
        <taxon>Eurotiomycetidae</taxon>
        <taxon>Onygenales</taxon>
        <taxon>Ajellomycetaceae</taxon>
        <taxon>Emergomyces</taxon>
    </lineage>
</organism>
<evidence type="ECO:0000313" key="3">
    <source>
        <dbReference type="EMBL" id="OAX81023.1"/>
    </source>
</evidence>
<feature type="region of interest" description="Disordered" evidence="2">
    <location>
        <begin position="719"/>
        <end position="758"/>
    </location>
</feature>
<keyword evidence="4" id="KW-1185">Reference proteome</keyword>
<keyword evidence="1" id="KW-0175">Coiled coil</keyword>
<evidence type="ECO:0000256" key="1">
    <source>
        <dbReference type="SAM" id="Coils"/>
    </source>
</evidence>
<dbReference type="OrthoDB" id="2156052at2759"/>
<feature type="compositionally biased region" description="Pro residues" evidence="2">
    <location>
        <begin position="412"/>
        <end position="421"/>
    </location>
</feature>
<feature type="region of interest" description="Disordered" evidence="2">
    <location>
        <begin position="404"/>
        <end position="428"/>
    </location>
</feature>